<dbReference type="Gene3D" id="3.40.50.620">
    <property type="entry name" value="HUPs"/>
    <property type="match status" value="1"/>
</dbReference>
<accession>A0A917HQX5</accession>
<evidence type="ECO:0000256" key="7">
    <source>
        <dbReference type="ARBA" id="ARBA00048539"/>
    </source>
</evidence>
<keyword evidence="11" id="KW-1185">Reference proteome</keyword>
<dbReference type="InterPro" id="IPR012094">
    <property type="entry name" value="tRNA_Ile_lys_synt"/>
</dbReference>
<dbReference type="GO" id="GO:0005737">
    <property type="term" value="C:cytoplasm"/>
    <property type="evidence" value="ECO:0007669"/>
    <property type="project" value="UniProtKB-SubCell"/>
</dbReference>
<dbReference type="InterPro" id="IPR012795">
    <property type="entry name" value="tRNA_Ile_lys_synt_N"/>
</dbReference>
<dbReference type="SUPFAM" id="SSF52402">
    <property type="entry name" value="Adenine nucleotide alpha hydrolases-like"/>
    <property type="match status" value="1"/>
</dbReference>
<dbReference type="Pfam" id="PF01171">
    <property type="entry name" value="ATP_bind_3"/>
    <property type="match status" value="1"/>
</dbReference>
<comment type="caution">
    <text evidence="8">Lacks conserved residue(s) required for the propagation of feature annotation.</text>
</comment>
<comment type="caution">
    <text evidence="10">The sequence shown here is derived from an EMBL/GenBank/DDBJ whole genome shotgun (WGS) entry which is preliminary data.</text>
</comment>
<name>A0A917HQX5_9BACL</name>
<dbReference type="NCBIfam" id="TIGR02433">
    <property type="entry name" value="lysidine_TilS_C"/>
    <property type="match status" value="1"/>
</dbReference>
<dbReference type="PANTHER" id="PTHR43033:SF1">
    <property type="entry name" value="TRNA(ILE)-LYSIDINE SYNTHASE-RELATED"/>
    <property type="match status" value="1"/>
</dbReference>
<evidence type="ECO:0000256" key="3">
    <source>
        <dbReference type="ARBA" id="ARBA00022598"/>
    </source>
</evidence>
<dbReference type="EC" id="6.3.4.19" evidence="8"/>
<dbReference type="Proteomes" id="UP000600247">
    <property type="component" value="Unassembled WGS sequence"/>
</dbReference>
<dbReference type="HAMAP" id="MF_01161">
    <property type="entry name" value="tRNA_Ile_lys_synt"/>
    <property type="match status" value="1"/>
</dbReference>
<evidence type="ECO:0000256" key="4">
    <source>
        <dbReference type="ARBA" id="ARBA00022694"/>
    </source>
</evidence>
<gene>
    <name evidence="8 10" type="primary">tilS</name>
    <name evidence="10" type="ORF">GCM10010918_52640</name>
</gene>
<keyword evidence="5" id="KW-0547">Nucleotide-binding</keyword>
<dbReference type="SMART" id="SM00977">
    <property type="entry name" value="TilS_C"/>
    <property type="match status" value="1"/>
</dbReference>
<evidence type="ECO:0000313" key="11">
    <source>
        <dbReference type="Proteomes" id="UP000600247"/>
    </source>
</evidence>
<protein>
    <recommendedName>
        <fullName evidence="8">tRNA(Ile)-lysidine synthase</fullName>
        <ecNumber evidence="8">6.3.4.19</ecNumber>
    </recommendedName>
    <alternativeName>
        <fullName evidence="8">tRNA(Ile)-2-lysyl-cytidine synthase</fullName>
    </alternativeName>
    <alternativeName>
        <fullName evidence="8">tRNA(Ile)-lysidine synthetase</fullName>
    </alternativeName>
</protein>
<proteinExistence type="inferred from homology"/>
<dbReference type="InterPro" id="IPR011063">
    <property type="entry name" value="TilS/TtcA_N"/>
</dbReference>
<evidence type="ECO:0000259" key="9">
    <source>
        <dbReference type="SMART" id="SM00977"/>
    </source>
</evidence>
<evidence type="ECO:0000256" key="1">
    <source>
        <dbReference type="ARBA" id="ARBA00004496"/>
    </source>
</evidence>
<evidence type="ECO:0000256" key="6">
    <source>
        <dbReference type="ARBA" id="ARBA00022840"/>
    </source>
</evidence>
<comment type="catalytic activity">
    <reaction evidence="7 8">
        <text>cytidine(34) in tRNA(Ile2) + L-lysine + ATP = lysidine(34) in tRNA(Ile2) + AMP + diphosphate + H(+)</text>
        <dbReference type="Rhea" id="RHEA:43744"/>
        <dbReference type="Rhea" id="RHEA-COMP:10625"/>
        <dbReference type="Rhea" id="RHEA-COMP:10670"/>
        <dbReference type="ChEBI" id="CHEBI:15378"/>
        <dbReference type="ChEBI" id="CHEBI:30616"/>
        <dbReference type="ChEBI" id="CHEBI:32551"/>
        <dbReference type="ChEBI" id="CHEBI:33019"/>
        <dbReference type="ChEBI" id="CHEBI:82748"/>
        <dbReference type="ChEBI" id="CHEBI:83665"/>
        <dbReference type="ChEBI" id="CHEBI:456215"/>
        <dbReference type="EC" id="6.3.4.19"/>
    </reaction>
</comment>
<reference evidence="10 11" key="1">
    <citation type="journal article" date="2014" name="Int. J. Syst. Evol. Microbiol.">
        <title>Complete genome sequence of Corynebacterium casei LMG S-19264T (=DSM 44701T), isolated from a smear-ripened cheese.</title>
        <authorList>
            <consortium name="US DOE Joint Genome Institute (JGI-PGF)"/>
            <person name="Walter F."/>
            <person name="Albersmeier A."/>
            <person name="Kalinowski J."/>
            <person name="Ruckert C."/>
        </authorList>
    </citation>
    <scope>NUCLEOTIDE SEQUENCE [LARGE SCALE GENOMIC DNA]</scope>
    <source>
        <strain evidence="10 11">CGMCC 1.15286</strain>
    </source>
</reference>
<keyword evidence="3 8" id="KW-0436">Ligase</keyword>
<dbReference type="InterPro" id="IPR012796">
    <property type="entry name" value="Lysidine-tRNA-synth_C"/>
</dbReference>
<dbReference type="SUPFAM" id="SSF56037">
    <property type="entry name" value="PheT/TilS domain"/>
    <property type="match status" value="1"/>
</dbReference>
<evidence type="ECO:0000256" key="5">
    <source>
        <dbReference type="ARBA" id="ARBA00022741"/>
    </source>
</evidence>
<dbReference type="InterPro" id="IPR014729">
    <property type="entry name" value="Rossmann-like_a/b/a_fold"/>
</dbReference>
<evidence type="ECO:0000256" key="8">
    <source>
        <dbReference type="HAMAP-Rule" id="MF_01161"/>
    </source>
</evidence>
<sequence>MALLHLLSQLADEQDLTITVAHVNHGFRKTESAAEAELVEQYAAKLGLAFEMTELDMPAYIEETGMNPSAASRERRYAYLVETAERRGAAAIALAHHGDDQAETVMMRLLRGTGLTGLSGMAVKRREKNVQLIRPLLRMNKSDLMKYCSEHEVPYCVDSSNNERYYFRNVIRLDVLPYLTQFNPQLSPSLRRLADVAGAEDEWMEQQAEERFAKLVTSSPGECKVRGSDLTSLPVALQRRLIKLILNYLSNNTVSAAFEHIEAMRLAARTDAPSTWRFDAGAGIRCMREYDVLRWIRTASFASGQTEKNGDYAHELDPSAESWQVSEGGLTLVAWREGLGGHAKAKGRNEACFDVEKVVFPLVVRNRRPGDRISVLGLNGSKKVQDMFVDEKIAPSIREKYPLLYDAEGRLLWIPGIRRSGHALVDEATTELLFIRLENE</sequence>
<comment type="function">
    <text evidence="8">Ligates lysine onto the cytidine present at position 34 of the AUA codon-specific tRNA(Ile) that contains the anticodon CAU, in an ATP-dependent manner. Cytidine is converted to lysidine, thus changing the amino acid specificity of the tRNA from methionine to isoleucine.</text>
</comment>
<keyword evidence="4 8" id="KW-0819">tRNA processing</keyword>
<comment type="subcellular location">
    <subcellularLocation>
        <location evidence="1 8">Cytoplasm</location>
    </subcellularLocation>
</comment>
<comment type="similarity">
    <text evidence="8">Belongs to the tRNA(Ile)-lysidine synthase family.</text>
</comment>
<evidence type="ECO:0000313" key="10">
    <source>
        <dbReference type="EMBL" id="GGG87768.1"/>
    </source>
</evidence>
<dbReference type="GO" id="GO:0006400">
    <property type="term" value="P:tRNA modification"/>
    <property type="evidence" value="ECO:0007669"/>
    <property type="project" value="UniProtKB-UniRule"/>
</dbReference>
<dbReference type="CDD" id="cd01992">
    <property type="entry name" value="TilS_N"/>
    <property type="match status" value="1"/>
</dbReference>
<dbReference type="SUPFAM" id="SSF82829">
    <property type="entry name" value="MesJ substrate recognition domain-like"/>
    <property type="match status" value="1"/>
</dbReference>
<feature type="domain" description="Lysidine-tRNA(Ile) synthetase C-terminal" evidence="9">
    <location>
        <begin position="362"/>
        <end position="435"/>
    </location>
</feature>
<dbReference type="GO" id="GO:0005524">
    <property type="term" value="F:ATP binding"/>
    <property type="evidence" value="ECO:0007669"/>
    <property type="project" value="UniProtKB-KW"/>
</dbReference>
<dbReference type="EMBL" id="BMHY01000018">
    <property type="protein sequence ID" value="GGG87768.1"/>
    <property type="molecule type" value="Genomic_DNA"/>
</dbReference>
<keyword evidence="2 8" id="KW-0963">Cytoplasm</keyword>
<dbReference type="Gene3D" id="3.30.465.60">
    <property type="match status" value="1"/>
</dbReference>
<dbReference type="Pfam" id="PF11734">
    <property type="entry name" value="TilS_C"/>
    <property type="match status" value="1"/>
</dbReference>
<dbReference type="AlphaFoldDB" id="A0A917HQX5"/>
<keyword evidence="6" id="KW-0067">ATP-binding</keyword>
<dbReference type="PANTHER" id="PTHR43033">
    <property type="entry name" value="TRNA(ILE)-LYSIDINE SYNTHASE-RELATED"/>
    <property type="match status" value="1"/>
</dbReference>
<organism evidence="10 11">
    <name type="scientific">Paenibacillus radicis</name>
    <name type="common">ex Gao et al. 2016</name>
    <dbReference type="NCBI Taxonomy" id="1737354"/>
    <lineage>
        <taxon>Bacteria</taxon>
        <taxon>Bacillati</taxon>
        <taxon>Bacillota</taxon>
        <taxon>Bacilli</taxon>
        <taxon>Bacillales</taxon>
        <taxon>Paenibacillaceae</taxon>
        <taxon>Paenibacillus</taxon>
    </lineage>
</organism>
<dbReference type="Pfam" id="PF09179">
    <property type="entry name" value="TilS"/>
    <property type="match status" value="1"/>
</dbReference>
<dbReference type="InterPro" id="IPR015262">
    <property type="entry name" value="tRNA_Ile_lys_synt_subst-bd"/>
</dbReference>
<dbReference type="NCBIfam" id="TIGR02432">
    <property type="entry name" value="lysidine_TilS_N"/>
    <property type="match status" value="1"/>
</dbReference>
<evidence type="ECO:0000256" key="2">
    <source>
        <dbReference type="ARBA" id="ARBA00022490"/>
    </source>
</evidence>
<dbReference type="GO" id="GO:0032267">
    <property type="term" value="F:tRNA(Ile)-lysidine synthase activity"/>
    <property type="evidence" value="ECO:0007669"/>
    <property type="project" value="UniProtKB-EC"/>
</dbReference>